<dbReference type="RefSeq" id="WP_182166194.1">
    <property type="nucleotide sequence ID" value="NZ_JACFXV010000058.1"/>
</dbReference>
<dbReference type="SUPFAM" id="SSF48008">
    <property type="entry name" value="GntR ligand-binding domain-like"/>
    <property type="match status" value="1"/>
</dbReference>
<dbReference type="InterPro" id="IPR011711">
    <property type="entry name" value="GntR_C"/>
</dbReference>
<evidence type="ECO:0000256" key="3">
    <source>
        <dbReference type="ARBA" id="ARBA00023163"/>
    </source>
</evidence>
<keyword evidence="6" id="KW-1185">Reference proteome</keyword>
<dbReference type="InterPro" id="IPR036388">
    <property type="entry name" value="WH-like_DNA-bd_sf"/>
</dbReference>
<dbReference type="EMBL" id="JACFXV010000058">
    <property type="protein sequence ID" value="MBA5778187.1"/>
    <property type="molecule type" value="Genomic_DNA"/>
</dbReference>
<evidence type="ECO:0000256" key="2">
    <source>
        <dbReference type="ARBA" id="ARBA00023125"/>
    </source>
</evidence>
<dbReference type="SUPFAM" id="SSF46785">
    <property type="entry name" value="Winged helix' DNA-binding domain"/>
    <property type="match status" value="1"/>
</dbReference>
<evidence type="ECO:0000259" key="4">
    <source>
        <dbReference type="PROSITE" id="PS50949"/>
    </source>
</evidence>
<comment type="caution">
    <text evidence="5">The sequence shown here is derived from an EMBL/GenBank/DDBJ whole genome shotgun (WGS) entry which is preliminary data.</text>
</comment>
<dbReference type="PROSITE" id="PS50949">
    <property type="entry name" value="HTH_GNTR"/>
    <property type="match status" value="1"/>
</dbReference>
<evidence type="ECO:0000313" key="5">
    <source>
        <dbReference type="EMBL" id="MBA5778187.1"/>
    </source>
</evidence>
<dbReference type="PRINTS" id="PR00035">
    <property type="entry name" value="HTHGNTR"/>
</dbReference>
<dbReference type="InterPro" id="IPR036390">
    <property type="entry name" value="WH_DNA-bd_sf"/>
</dbReference>
<dbReference type="GO" id="GO:0003700">
    <property type="term" value="F:DNA-binding transcription factor activity"/>
    <property type="evidence" value="ECO:0007669"/>
    <property type="project" value="InterPro"/>
</dbReference>
<sequence length="233" mass="25455">MATRKLKDTVAENIALKILDGTYPQGAVLPTEAELLHEHGVSRTCLREALQVLSGKGLISSRPKRGTTVRPSVDWNFLDATMLSWRQRVVPSAQFLAELTAIRSMIEPEAAALSATNASAEELEEMRAALEEMRVADGKRTPETMEADVRFHRLMLAASGNPLISGLGACIEEALRASIAVTSSPKVEDPIALAQHNLVFDAIVSRDPDKARQETRVLLGMTRELLQKAKVFS</sequence>
<keyword evidence="3" id="KW-0804">Transcription</keyword>
<dbReference type="Gene3D" id="1.10.10.10">
    <property type="entry name" value="Winged helix-like DNA-binding domain superfamily/Winged helix DNA-binding domain"/>
    <property type="match status" value="1"/>
</dbReference>
<evidence type="ECO:0000256" key="1">
    <source>
        <dbReference type="ARBA" id="ARBA00023015"/>
    </source>
</evidence>
<dbReference type="PANTHER" id="PTHR43537">
    <property type="entry name" value="TRANSCRIPTIONAL REGULATOR, GNTR FAMILY"/>
    <property type="match status" value="1"/>
</dbReference>
<dbReference type="PANTHER" id="PTHR43537:SF44">
    <property type="entry name" value="GNTR FAMILY REGULATORY PROTEIN"/>
    <property type="match status" value="1"/>
</dbReference>
<dbReference type="InterPro" id="IPR000524">
    <property type="entry name" value="Tscrpt_reg_HTH_GntR"/>
</dbReference>
<dbReference type="Pfam" id="PF00392">
    <property type="entry name" value="GntR"/>
    <property type="match status" value="1"/>
</dbReference>
<organism evidence="5 6">
    <name type="scientific">Stappia albiluteola</name>
    <dbReference type="NCBI Taxonomy" id="2758565"/>
    <lineage>
        <taxon>Bacteria</taxon>
        <taxon>Pseudomonadati</taxon>
        <taxon>Pseudomonadota</taxon>
        <taxon>Alphaproteobacteria</taxon>
        <taxon>Hyphomicrobiales</taxon>
        <taxon>Stappiaceae</taxon>
        <taxon>Stappia</taxon>
    </lineage>
</organism>
<accession>A0A839AHG6</accession>
<name>A0A839AHG6_9HYPH</name>
<reference evidence="5 6" key="1">
    <citation type="submission" date="2020-07" db="EMBL/GenBank/DDBJ databases">
        <title>Stappia sp., F7233, whole genome shotgun sequencing project.</title>
        <authorList>
            <person name="Jiang S."/>
            <person name="Liu Z.W."/>
            <person name="Du Z.J."/>
        </authorList>
    </citation>
    <scope>NUCLEOTIDE SEQUENCE [LARGE SCALE GENOMIC DNA]</scope>
    <source>
        <strain evidence="5 6">F7233</strain>
    </source>
</reference>
<keyword evidence="1" id="KW-0805">Transcription regulation</keyword>
<dbReference type="SMART" id="SM00345">
    <property type="entry name" value="HTH_GNTR"/>
    <property type="match status" value="1"/>
</dbReference>
<proteinExistence type="predicted"/>
<feature type="domain" description="HTH gntR-type" evidence="4">
    <location>
        <begin position="4"/>
        <end position="72"/>
    </location>
</feature>
<evidence type="ECO:0000313" key="6">
    <source>
        <dbReference type="Proteomes" id="UP000541109"/>
    </source>
</evidence>
<keyword evidence="2" id="KW-0238">DNA-binding</keyword>
<protein>
    <submittedName>
        <fullName evidence="5">FadR family transcriptional regulator</fullName>
    </submittedName>
</protein>
<dbReference type="SMART" id="SM00895">
    <property type="entry name" value="FCD"/>
    <property type="match status" value="1"/>
</dbReference>
<dbReference type="InterPro" id="IPR008920">
    <property type="entry name" value="TF_FadR/GntR_C"/>
</dbReference>
<dbReference type="Gene3D" id="1.20.120.530">
    <property type="entry name" value="GntR ligand-binding domain-like"/>
    <property type="match status" value="1"/>
</dbReference>
<gene>
    <name evidence="5" type="ORF">H2509_13740</name>
</gene>
<dbReference type="Proteomes" id="UP000541109">
    <property type="component" value="Unassembled WGS sequence"/>
</dbReference>
<dbReference type="AlphaFoldDB" id="A0A839AHG6"/>
<dbReference type="GO" id="GO:0003677">
    <property type="term" value="F:DNA binding"/>
    <property type="evidence" value="ECO:0007669"/>
    <property type="project" value="UniProtKB-KW"/>
</dbReference>
<dbReference type="Pfam" id="PF07729">
    <property type="entry name" value="FCD"/>
    <property type="match status" value="1"/>
</dbReference>
<dbReference type="CDD" id="cd07377">
    <property type="entry name" value="WHTH_GntR"/>
    <property type="match status" value="1"/>
</dbReference>